<reference evidence="2" key="1">
    <citation type="journal article" date="2020" name="Fungal Divers.">
        <title>Resolving the Mortierellaceae phylogeny through synthesis of multi-gene phylogenetics and phylogenomics.</title>
        <authorList>
            <person name="Vandepol N."/>
            <person name="Liber J."/>
            <person name="Desiro A."/>
            <person name="Na H."/>
            <person name="Kennedy M."/>
            <person name="Barry K."/>
            <person name="Grigoriev I.V."/>
            <person name="Miller A.N."/>
            <person name="O'Donnell K."/>
            <person name="Stajich J.E."/>
            <person name="Bonito G."/>
        </authorList>
    </citation>
    <scope>NUCLEOTIDE SEQUENCE</scope>
    <source>
        <strain evidence="2">KOD1015</strain>
    </source>
</reference>
<dbReference type="OrthoDB" id="2429193at2759"/>
<name>A0A9P6G247_9FUNG</name>
<feature type="region of interest" description="Disordered" evidence="1">
    <location>
        <begin position="239"/>
        <end position="278"/>
    </location>
</feature>
<dbReference type="Proteomes" id="UP000780801">
    <property type="component" value="Unassembled WGS sequence"/>
</dbReference>
<feature type="compositionally biased region" description="Polar residues" evidence="1">
    <location>
        <begin position="13"/>
        <end position="23"/>
    </location>
</feature>
<evidence type="ECO:0000313" key="3">
    <source>
        <dbReference type="Proteomes" id="UP000780801"/>
    </source>
</evidence>
<feature type="compositionally biased region" description="Basic and acidic residues" evidence="1">
    <location>
        <begin position="245"/>
        <end position="254"/>
    </location>
</feature>
<dbReference type="Pfam" id="PF06475">
    <property type="entry name" value="Glycolipid_bind"/>
    <property type="match status" value="1"/>
</dbReference>
<gene>
    <name evidence="2" type="ORF">BGW38_004485</name>
</gene>
<dbReference type="AlphaFoldDB" id="A0A9P6G247"/>
<comment type="caution">
    <text evidence="2">The sequence shown here is derived from an EMBL/GenBank/DDBJ whole genome shotgun (WGS) entry which is preliminary data.</text>
</comment>
<dbReference type="SUPFAM" id="SSF159275">
    <property type="entry name" value="PA1994-like"/>
    <property type="match status" value="2"/>
</dbReference>
<organism evidence="2 3">
    <name type="scientific">Lunasporangiospora selenospora</name>
    <dbReference type="NCBI Taxonomy" id="979761"/>
    <lineage>
        <taxon>Eukaryota</taxon>
        <taxon>Fungi</taxon>
        <taxon>Fungi incertae sedis</taxon>
        <taxon>Mucoromycota</taxon>
        <taxon>Mortierellomycotina</taxon>
        <taxon>Mortierellomycetes</taxon>
        <taxon>Mortierellales</taxon>
        <taxon>Mortierellaceae</taxon>
        <taxon>Lunasporangiospora</taxon>
    </lineage>
</organism>
<dbReference type="EMBL" id="JAABOA010000287">
    <property type="protein sequence ID" value="KAF9584961.1"/>
    <property type="molecule type" value="Genomic_DNA"/>
</dbReference>
<evidence type="ECO:0000313" key="2">
    <source>
        <dbReference type="EMBL" id="KAF9584961.1"/>
    </source>
</evidence>
<keyword evidence="3" id="KW-1185">Reference proteome</keyword>
<sequence>MAATPDARPIPSAASSPTMSSRPFTPPPSGSLLGRHVIYRGMNKSSMEYMSLTHSKNAEAAHMLKGEILISGQQSGYVQYTIVLDHQWMTRKVKMSALFGGQEKRLVLEVDQDQRWYRVTEHRLARSRSFFRSGLAQSQQSQSDGDSPASTSPCASSPSAVVASASEGIASHCHMQDAEAHLSDSSAGCYSSSSDSECSIPFEKINLTWTPPPKGSKRASKRFSSINPLRDAAVAPTLASTPEADSAKTTHDTHSASTSTTSSAMTSPTAGPAPSPVVGFAARSLSRNMSSSSLAGPKKYEHIPALDGCAHLDLGYLVSPSTFLLPLRKVTADVDPEKMRDFLAGLNDDDVLTERSALVSFPNLDLRPSTTSFSYAGRGHRPNFSLLECWHEDEELSTLVEVDGDGLVVRYGLHWARIPSS</sequence>
<feature type="region of interest" description="Disordered" evidence="1">
    <location>
        <begin position="135"/>
        <end position="158"/>
    </location>
</feature>
<dbReference type="InterPro" id="IPR009467">
    <property type="entry name" value="Glycolipid-bd_prot_put"/>
</dbReference>
<proteinExistence type="predicted"/>
<protein>
    <submittedName>
        <fullName evidence="2">Uncharacterized protein</fullName>
    </submittedName>
</protein>
<feature type="region of interest" description="Disordered" evidence="1">
    <location>
        <begin position="1"/>
        <end position="31"/>
    </location>
</feature>
<feature type="region of interest" description="Disordered" evidence="1">
    <location>
        <begin position="205"/>
        <end position="225"/>
    </location>
</feature>
<feature type="compositionally biased region" description="Low complexity" evidence="1">
    <location>
        <begin position="255"/>
        <end position="272"/>
    </location>
</feature>
<evidence type="ECO:0000256" key="1">
    <source>
        <dbReference type="SAM" id="MobiDB-lite"/>
    </source>
</evidence>
<accession>A0A9P6G247</accession>